<name>A0A820K7J7_9BILA</name>
<organism evidence="2 3">
    <name type="scientific">Rotaria sordida</name>
    <dbReference type="NCBI Taxonomy" id="392033"/>
    <lineage>
        <taxon>Eukaryota</taxon>
        <taxon>Metazoa</taxon>
        <taxon>Spiralia</taxon>
        <taxon>Gnathifera</taxon>
        <taxon>Rotifera</taxon>
        <taxon>Eurotatoria</taxon>
        <taxon>Bdelloidea</taxon>
        <taxon>Philodinida</taxon>
        <taxon>Philodinidae</taxon>
        <taxon>Rotaria</taxon>
    </lineage>
</organism>
<sequence>MAFPVCPVVFITGIAILTLIFGHDTPNGSWSNRHMPQTTKNVGTQLIDETHNSNDKSKCTSIIETSSLLIQKDMDLSVDHQTSPKTEELVKPKDLIRMKIIEFQDEVPQAPSTVDILKTALSSKILLVALPYLCSFGSELAVEGIISDFYVQTAKVSNNVVWD</sequence>
<comment type="caution">
    <text evidence="2">The sequence shown here is derived from an EMBL/GenBank/DDBJ whole genome shotgun (WGS) entry which is preliminary data.</text>
</comment>
<keyword evidence="1" id="KW-0732">Signal</keyword>
<evidence type="ECO:0000313" key="2">
    <source>
        <dbReference type="EMBL" id="CAF4339478.1"/>
    </source>
</evidence>
<evidence type="ECO:0000256" key="1">
    <source>
        <dbReference type="SAM" id="SignalP"/>
    </source>
</evidence>
<dbReference type="Proteomes" id="UP000663836">
    <property type="component" value="Unassembled WGS sequence"/>
</dbReference>
<dbReference type="AlphaFoldDB" id="A0A820K7J7"/>
<feature type="chain" id="PRO_5032556374" evidence="1">
    <location>
        <begin position="23"/>
        <end position="163"/>
    </location>
</feature>
<gene>
    <name evidence="2" type="ORF">JBS370_LOCUS41573</name>
</gene>
<protein>
    <submittedName>
        <fullName evidence="2">Uncharacterized protein</fullName>
    </submittedName>
</protein>
<accession>A0A820K7J7</accession>
<feature type="signal peptide" evidence="1">
    <location>
        <begin position="1"/>
        <end position="22"/>
    </location>
</feature>
<evidence type="ECO:0000313" key="3">
    <source>
        <dbReference type="Proteomes" id="UP000663836"/>
    </source>
</evidence>
<dbReference type="EMBL" id="CAJOBD010047092">
    <property type="protein sequence ID" value="CAF4339478.1"/>
    <property type="molecule type" value="Genomic_DNA"/>
</dbReference>
<reference evidence="2" key="1">
    <citation type="submission" date="2021-02" db="EMBL/GenBank/DDBJ databases">
        <authorList>
            <person name="Nowell W R."/>
        </authorList>
    </citation>
    <scope>NUCLEOTIDE SEQUENCE</scope>
</reference>
<proteinExistence type="predicted"/>